<evidence type="ECO:0000259" key="1">
    <source>
        <dbReference type="Pfam" id="PF13810"/>
    </source>
</evidence>
<evidence type="ECO:0000313" key="3">
    <source>
        <dbReference type="Proteomes" id="UP000030002"/>
    </source>
</evidence>
<organism evidence="2 3">
    <name type="scientific">Knoellia sinensis KCTC 19936</name>
    <dbReference type="NCBI Taxonomy" id="1385520"/>
    <lineage>
        <taxon>Bacteria</taxon>
        <taxon>Bacillati</taxon>
        <taxon>Actinomycetota</taxon>
        <taxon>Actinomycetes</taxon>
        <taxon>Micrococcales</taxon>
        <taxon>Intrasporangiaceae</taxon>
        <taxon>Knoellia</taxon>
    </lineage>
</organism>
<reference evidence="2 3" key="1">
    <citation type="submission" date="2013-08" db="EMBL/GenBank/DDBJ databases">
        <title>The genome sequence of Knoellia sinensis.</title>
        <authorList>
            <person name="Zhu W."/>
            <person name="Wang G."/>
        </authorList>
    </citation>
    <scope>NUCLEOTIDE SEQUENCE [LARGE SCALE GENOMIC DNA]</scope>
    <source>
        <strain evidence="2 3">KCTC 19936</strain>
    </source>
</reference>
<dbReference type="Proteomes" id="UP000030002">
    <property type="component" value="Unassembled WGS sequence"/>
</dbReference>
<dbReference type="EMBL" id="AVPJ01000002">
    <property type="protein sequence ID" value="KGN34373.1"/>
    <property type="molecule type" value="Genomic_DNA"/>
</dbReference>
<sequence length="374" mass="39532">MASLALGGCSILPGSGSGDDSEGERAAYELSVDCPAPPEAGTIRPTVAQLNSVLAEADLPHWQAADIGASAHLSDGRFVWVFGDTIRRRGIAPGMVANSMLITSGLCVSQLMSASRGPIVPDVSPGTVRWPMSVALIRDDGVEKIVVFTARIRRGSGDDVWGFRYLGSDAVTFSVEPGEAPQLDDILPLTPDVDSATQINWGSASMVHDGHIYVYGTELPAGMAFGRSLRVGRSSLADPTDKRTWQFWNGATWQADPGKATPIIPAEGGVSQTLSVDEIDGTFVAVSKKDGDLGSTVATWTSASPVGPWKVSAALEAPFLTGKDEFAYAPLAHPEVPLANGKLVVSISRNTTDLARLRQNPVIGRPRFAEIDRP</sequence>
<protein>
    <recommendedName>
        <fullName evidence="1">DUF4185 domain-containing protein</fullName>
    </recommendedName>
</protein>
<evidence type="ECO:0000313" key="2">
    <source>
        <dbReference type="EMBL" id="KGN34373.1"/>
    </source>
</evidence>
<keyword evidence="3" id="KW-1185">Reference proteome</keyword>
<proteinExistence type="predicted"/>
<dbReference type="Pfam" id="PF13810">
    <property type="entry name" value="DUF4185"/>
    <property type="match status" value="1"/>
</dbReference>
<comment type="caution">
    <text evidence="2">The sequence shown here is derived from an EMBL/GenBank/DDBJ whole genome shotgun (WGS) entry which is preliminary data.</text>
</comment>
<gene>
    <name evidence="2" type="ORF">N802_11875</name>
</gene>
<dbReference type="InterPro" id="IPR025442">
    <property type="entry name" value="DUF4185"/>
</dbReference>
<dbReference type="AlphaFoldDB" id="A0A0A0JB45"/>
<dbReference type="eggNOG" id="ENOG502Z7QZ">
    <property type="taxonomic scope" value="Bacteria"/>
</dbReference>
<name>A0A0A0JB45_9MICO</name>
<feature type="domain" description="DUF4185" evidence="1">
    <location>
        <begin position="203"/>
        <end position="348"/>
    </location>
</feature>
<dbReference type="STRING" id="1385520.N802_11875"/>
<accession>A0A0A0JB45</accession>